<reference evidence="2 3" key="1">
    <citation type="submission" date="2019-07" db="EMBL/GenBank/DDBJ databases">
        <title>Annotation for the trematode Paragonimus westermani.</title>
        <authorList>
            <person name="Choi Y.-J."/>
        </authorList>
    </citation>
    <scope>NUCLEOTIDE SEQUENCE [LARGE SCALE GENOMIC DNA]</scope>
    <source>
        <strain evidence="2">180907_Pwestermani</strain>
    </source>
</reference>
<proteinExistence type="predicted"/>
<dbReference type="EMBL" id="JTDF01020046">
    <property type="protein sequence ID" value="KAF8562452.1"/>
    <property type="molecule type" value="Genomic_DNA"/>
</dbReference>
<dbReference type="OrthoDB" id="199400at2759"/>
<feature type="compositionally biased region" description="Polar residues" evidence="1">
    <location>
        <begin position="374"/>
        <end position="389"/>
    </location>
</feature>
<evidence type="ECO:0000256" key="1">
    <source>
        <dbReference type="SAM" id="MobiDB-lite"/>
    </source>
</evidence>
<dbReference type="Proteomes" id="UP000699462">
    <property type="component" value="Unassembled WGS sequence"/>
</dbReference>
<feature type="region of interest" description="Disordered" evidence="1">
    <location>
        <begin position="355"/>
        <end position="407"/>
    </location>
</feature>
<accession>A0A8T0D4E3</accession>
<feature type="region of interest" description="Disordered" evidence="1">
    <location>
        <begin position="420"/>
        <end position="472"/>
    </location>
</feature>
<evidence type="ECO:0000313" key="3">
    <source>
        <dbReference type="Proteomes" id="UP000699462"/>
    </source>
</evidence>
<evidence type="ECO:0008006" key="4">
    <source>
        <dbReference type="Google" id="ProtNLM"/>
    </source>
</evidence>
<dbReference type="PANTHER" id="PTHR46788:SF1">
    <property type="entry name" value="EF-HAND CALCIUM-BINDING DOMAIN-CONTAINING PROTEIN 5"/>
    <property type="match status" value="1"/>
</dbReference>
<keyword evidence="3" id="KW-1185">Reference proteome</keyword>
<sequence length="855" mass="97604">MDSNYTTNKPSSGDQFCRRGLAVLFDNAVESKERNKTRLRKILRQVSLDTLATEWLNCEPRTIENRAYLIGSVLPQAVFGLEHVLREAVSRQLIGPDAKAEAIERESADPNFNPINRLAEFLMRNNHRYSNFSETSPYVRGIRNTVAKLQHEMFMRSDNQLARLKAAVVRTQEERVKREAAEKTEYERRNACLSNLFDEFLTQGQTSVQSVVIHNSVRTFLELAVTLPDSLKQCLVPLYESKIVEDPPSAYQKPEFILYVMFYAKPMSSELFDQFVEHLKLCASEYRQTIEREEKKHVLIDFFVSCNADQLDILSREKVLNLCETYFESAPPDLRQLLRDPRDWPVREYHLRSVQNAEEIPDEKSEDSDKQDASEQNDASLNDRNNSGAFTPAIDQEGSPEGPTQLEMRDSTFMSDVEANTPLEEPSDLNFETASKTRLSGDSTSSLKGEGSEETEEAKEEVVVVGEEEKAEALEGCEITSGEEQTGTDAEESDHCNHTPVDKNLREKTLIDALSARSTLYSRSTSTQSRRQLSFGYQPDKLTLTQFLHMMDCFLRDCAPKTVIQKFVKFLEHQYHEDRIWREKMLMQAQLSSFMENARNKLSNLFISMDNDSVGFVNLQLVEEEISQYQKGYYLPALVKAKQKLIQHVEFTSQTMQLASKTTERSEQKTTPMKPSVNAECMSVQKPINVPNSQTVLLNQHDFQFLMINTIWPQLRLSTKLDSSVNLETLDNLAAFVAQRQQRDMQQQVMMNDRQAWLQVIDNAANESVTSISRVYRAVFQALIKNAIKYGEGKRISANISILTNASATERRWTANPIPKGPSRLRCVAAVPEEEALWLVGMELVDSEPNISFLV</sequence>
<dbReference type="AlphaFoldDB" id="A0A8T0D4E3"/>
<dbReference type="PANTHER" id="PTHR46788">
    <property type="entry name" value="EF-HAND CALCIUM-BINDING DOMAIN-CONTAINING PROTEIN 5"/>
    <property type="match status" value="1"/>
</dbReference>
<organism evidence="2 3">
    <name type="scientific">Paragonimus westermani</name>
    <dbReference type="NCBI Taxonomy" id="34504"/>
    <lineage>
        <taxon>Eukaryota</taxon>
        <taxon>Metazoa</taxon>
        <taxon>Spiralia</taxon>
        <taxon>Lophotrochozoa</taxon>
        <taxon>Platyhelminthes</taxon>
        <taxon>Trematoda</taxon>
        <taxon>Digenea</taxon>
        <taxon>Plagiorchiida</taxon>
        <taxon>Troglotremata</taxon>
        <taxon>Troglotrematidae</taxon>
        <taxon>Paragonimus</taxon>
    </lineage>
</organism>
<protein>
    <recommendedName>
        <fullName evidence="4">EF-hand domain-containing protein</fullName>
    </recommendedName>
</protein>
<name>A0A8T0D4E3_9TREM</name>
<gene>
    <name evidence="2" type="ORF">P879_07244</name>
</gene>
<comment type="caution">
    <text evidence="2">The sequence shown here is derived from an EMBL/GenBank/DDBJ whole genome shotgun (WGS) entry which is preliminary data.</text>
</comment>
<feature type="compositionally biased region" description="Polar residues" evidence="1">
    <location>
        <begin position="430"/>
        <end position="442"/>
    </location>
</feature>
<feature type="region of interest" description="Disordered" evidence="1">
    <location>
        <begin position="481"/>
        <end position="500"/>
    </location>
</feature>
<evidence type="ECO:0000313" key="2">
    <source>
        <dbReference type="EMBL" id="KAF8562452.1"/>
    </source>
</evidence>